<dbReference type="InterPro" id="IPR050682">
    <property type="entry name" value="ModA/WtpA"/>
</dbReference>
<feature type="signal peptide" evidence="1">
    <location>
        <begin position="1"/>
        <end position="28"/>
    </location>
</feature>
<dbReference type="EMBL" id="FOHV01000008">
    <property type="protein sequence ID" value="SET06974.1"/>
    <property type="molecule type" value="Genomic_DNA"/>
</dbReference>
<dbReference type="GO" id="GO:0015689">
    <property type="term" value="P:molybdate ion transport"/>
    <property type="evidence" value="ECO:0007669"/>
    <property type="project" value="TreeGrafter"/>
</dbReference>
<dbReference type="AlphaFoldDB" id="A0A1I0BJ58"/>
<dbReference type="Pfam" id="PF13531">
    <property type="entry name" value="SBP_bac_11"/>
    <property type="match status" value="1"/>
</dbReference>
<name>A0A1I0BJ58_9GAMM</name>
<proteinExistence type="predicted"/>
<evidence type="ECO:0000313" key="3">
    <source>
        <dbReference type="Proteomes" id="UP000242642"/>
    </source>
</evidence>
<organism evidence="2 3">
    <name type="scientific">Thorsellia anophelis DSM 18579</name>
    <dbReference type="NCBI Taxonomy" id="1123402"/>
    <lineage>
        <taxon>Bacteria</taxon>
        <taxon>Pseudomonadati</taxon>
        <taxon>Pseudomonadota</taxon>
        <taxon>Gammaproteobacteria</taxon>
        <taxon>Enterobacterales</taxon>
        <taxon>Thorselliaceae</taxon>
        <taxon>Thorsellia</taxon>
    </lineage>
</organism>
<evidence type="ECO:0000256" key="1">
    <source>
        <dbReference type="SAM" id="SignalP"/>
    </source>
</evidence>
<evidence type="ECO:0000313" key="2">
    <source>
        <dbReference type="EMBL" id="SET06974.1"/>
    </source>
</evidence>
<feature type="chain" id="PRO_5017423383" evidence="1">
    <location>
        <begin position="29"/>
        <end position="386"/>
    </location>
</feature>
<dbReference type="PANTHER" id="PTHR30632">
    <property type="entry name" value="MOLYBDATE-BINDING PERIPLASMIC PROTEIN"/>
    <property type="match status" value="1"/>
</dbReference>
<dbReference type="RefSeq" id="WP_093318753.1">
    <property type="nucleotide sequence ID" value="NZ_FOHV01000008.1"/>
</dbReference>
<dbReference type="OrthoDB" id="9785015at2"/>
<dbReference type="PANTHER" id="PTHR30632:SF0">
    <property type="entry name" value="SULFATE-BINDING PROTEIN"/>
    <property type="match status" value="1"/>
</dbReference>
<keyword evidence="3" id="KW-1185">Reference proteome</keyword>
<protein>
    <submittedName>
        <fullName evidence="2">ABC-type molybdate transport system, substrate-binding protein</fullName>
    </submittedName>
</protein>
<dbReference type="Proteomes" id="UP000242642">
    <property type="component" value="Unassembled WGS sequence"/>
</dbReference>
<dbReference type="STRING" id="1123402.SAMN02583745_01280"/>
<dbReference type="GO" id="GO:0030973">
    <property type="term" value="F:molybdate ion binding"/>
    <property type="evidence" value="ECO:0007669"/>
    <property type="project" value="TreeGrafter"/>
</dbReference>
<dbReference type="Gene3D" id="3.40.190.10">
    <property type="entry name" value="Periplasmic binding protein-like II"/>
    <property type="match status" value="2"/>
</dbReference>
<reference evidence="3" key="1">
    <citation type="submission" date="2016-10" db="EMBL/GenBank/DDBJ databases">
        <authorList>
            <person name="Varghese N."/>
            <person name="Submissions S."/>
        </authorList>
    </citation>
    <scope>NUCLEOTIDE SEQUENCE [LARGE SCALE GENOMIC DNA]</scope>
    <source>
        <strain evidence="3">DSM 18579</strain>
    </source>
</reference>
<accession>A0A1I0BJ58</accession>
<sequence length="386" mass="43453">MLKNKVFPKCHRLFVCIFTSILAFSAHSFTFTQVDIPLHKNDQNDSLKITIHASHSLKDKLTPILKEFNPPKDVDLQIIYTGSTFSAKQLELGSPIDLIISANSHDMLQLQRLNWISDITPLWENRLVLIKAPNHRKNILTKWQNWNSASKSQVDLDTIELGTNSLDTKTSNEILNFNISDAASWENLFVDKPRARIGLADPLSSALGMYTEQALSNISINPKILGQGIYYFDSQIVLSNVLDRQVDYAIVFYSDVVNELEEQVITIIPNDMHSPIIYQVAQVNREQSDLKKEMLNALTDYLSDTSVSIKMLDAGFTIALPDNTSQNNMTIPLSLMESVPSSTIEIIEQDINTVLDTDVIIDIPPHIEPISELESTENLGKENTNE</sequence>
<gene>
    <name evidence="2" type="ORF">SAMN02583745_01280</name>
</gene>
<keyword evidence="1" id="KW-0732">Signal</keyword>
<dbReference type="SUPFAM" id="SSF53850">
    <property type="entry name" value="Periplasmic binding protein-like II"/>
    <property type="match status" value="1"/>
</dbReference>